<dbReference type="SUPFAM" id="SSF52096">
    <property type="entry name" value="ClpP/crotonase"/>
    <property type="match status" value="2"/>
</dbReference>
<evidence type="ECO:0000256" key="8">
    <source>
        <dbReference type="SAM" id="Phobius"/>
    </source>
</evidence>
<feature type="domain" description="Peptidase S49" evidence="9">
    <location>
        <begin position="136"/>
        <end position="266"/>
    </location>
</feature>
<dbReference type="InterPro" id="IPR047217">
    <property type="entry name" value="S49_SppA_67K_type_N"/>
</dbReference>
<evidence type="ECO:0000313" key="10">
    <source>
        <dbReference type="EMBL" id="SBV99445.1"/>
    </source>
</evidence>
<feature type="transmembrane region" description="Helical" evidence="8">
    <location>
        <begin position="7"/>
        <end position="30"/>
    </location>
</feature>
<dbReference type="GO" id="GO:0008236">
    <property type="term" value="F:serine-type peptidase activity"/>
    <property type="evidence" value="ECO:0007669"/>
    <property type="project" value="UniProtKB-KW"/>
</dbReference>
<comment type="subcellular location">
    <subcellularLocation>
        <location evidence="1">Membrane</location>
    </subcellularLocation>
</comment>
<keyword evidence="5" id="KW-0720">Serine protease</keyword>
<dbReference type="InterPro" id="IPR047272">
    <property type="entry name" value="S49_SppA_C"/>
</dbReference>
<evidence type="ECO:0000256" key="1">
    <source>
        <dbReference type="ARBA" id="ARBA00004370"/>
    </source>
</evidence>
<evidence type="ECO:0000256" key="6">
    <source>
        <dbReference type="ARBA" id="ARBA00023136"/>
    </source>
</evidence>
<evidence type="ECO:0000256" key="4">
    <source>
        <dbReference type="ARBA" id="ARBA00022801"/>
    </source>
</evidence>
<dbReference type="InterPro" id="IPR029045">
    <property type="entry name" value="ClpP/crotonase-like_dom_sf"/>
</dbReference>
<comment type="similarity">
    <text evidence="2">Belongs to the peptidase S49 family.</text>
</comment>
<dbReference type="AlphaFoldDB" id="A0A212JJI8"/>
<keyword evidence="6 8" id="KW-0472">Membrane</keyword>
<dbReference type="PANTHER" id="PTHR33209">
    <property type="entry name" value="PROTEASE 4"/>
    <property type="match status" value="1"/>
</dbReference>
<accession>A0A212JJI8</accession>
<dbReference type="NCBIfam" id="TIGR00706">
    <property type="entry name" value="SppA_dom"/>
    <property type="match status" value="1"/>
</dbReference>
<reference evidence="10" key="1">
    <citation type="submission" date="2016-04" db="EMBL/GenBank/DDBJ databases">
        <authorList>
            <person name="Evans L.H."/>
            <person name="Alamgir A."/>
            <person name="Owens N."/>
            <person name="Weber N.D."/>
            <person name="Virtaneva K."/>
            <person name="Barbian K."/>
            <person name="Babar A."/>
            <person name="Rosenke K."/>
        </authorList>
    </citation>
    <scope>NUCLEOTIDE SEQUENCE</scope>
    <source>
        <strain evidence="10">86</strain>
    </source>
</reference>
<dbReference type="GO" id="GO:0006465">
    <property type="term" value="P:signal peptide processing"/>
    <property type="evidence" value="ECO:0007669"/>
    <property type="project" value="InterPro"/>
</dbReference>
<dbReference type="InterPro" id="IPR004635">
    <property type="entry name" value="Pept_S49_SppA"/>
</dbReference>
<dbReference type="PANTHER" id="PTHR33209:SF1">
    <property type="entry name" value="PEPTIDASE S49 DOMAIN-CONTAINING PROTEIN"/>
    <property type="match status" value="1"/>
</dbReference>
<feature type="active site" description="Proton donor/acceptor" evidence="7">
    <location>
        <position position="187"/>
    </location>
</feature>
<dbReference type="Gene3D" id="3.90.226.10">
    <property type="entry name" value="2-enoyl-CoA Hydratase, Chain A, domain 1"/>
    <property type="match status" value="3"/>
</dbReference>
<evidence type="ECO:0000256" key="3">
    <source>
        <dbReference type="ARBA" id="ARBA00022670"/>
    </source>
</evidence>
<evidence type="ECO:0000259" key="9">
    <source>
        <dbReference type="Pfam" id="PF01343"/>
    </source>
</evidence>
<feature type="domain" description="Peptidase S49" evidence="9">
    <location>
        <begin position="362"/>
        <end position="512"/>
    </location>
</feature>
<proteinExistence type="inferred from homology"/>
<name>A0A212JJI8_9PROT</name>
<keyword evidence="8" id="KW-1133">Transmembrane helix</keyword>
<evidence type="ECO:0000256" key="7">
    <source>
        <dbReference type="PIRSR" id="PIRSR001217-1"/>
    </source>
</evidence>
<dbReference type="CDD" id="cd07018">
    <property type="entry name" value="S49_SppA_67K_type"/>
    <property type="match status" value="1"/>
</dbReference>
<sequence length="581" mass="61097">MRTLARWLVGLLAMIGVLAAAAVVAVVYLIKHAEPEKVAVRNGDYLVVDFDRGVSGQPPRDAIEALGRGDEYVFSDLVAALRRAAADPKISGLAAHLGGTPIPAATALELADAVSDFKKVGKKTFLFSESLDGGPGAVALAAAFQETWVQPSGLVGLRGLAIESPFLRQGLAEWGIRADVLQRYEYKSAFDSFTRDEMSPPVRENLQHLIDDVAASLNAAIARERGLDISAVAALAQRGPLLAPDALQAKLVDRLGYGAEFQAELKAAFPGAPVQADAYAATREAPDTDIKIALIQASGQIVPGETEFGPLGGEAMIGAQTVAHAIRDAARTKGVRAIILRLDTPGGDYAASDTIRQAILAARHDNVPVVVSMGNVAASGGYFIASAAETVIAGEATITGSIGVIAGKVVLDEAWNKLGVRWATLKTGETATMFSPNHPFTPLERARMEAIVDAAYADFTQKVGEARKLDAEAVDRVARGRVWSGKAAKAVGLVDDTGGLLKALAYAKRSAGIPAERIPTLVDFPRARSLTETLSDLMNGEHGEIAKITAAPLPEPLATLSAWSKLNLEKGAALMPPMVMR</sequence>
<dbReference type="InterPro" id="IPR004634">
    <property type="entry name" value="Pept_S49_pIV"/>
</dbReference>
<keyword evidence="8" id="KW-0812">Transmembrane</keyword>
<dbReference type="EMBL" id="FLUO01000001">
    <property type="protein sequence ID" value="SBV99445.1"/>
    <property type="molecule type" value="Genomic_DNA"/>
</dbReference>
<feature type="active site" description="Nucleophile" evidence="7">
    <location>
        <position position="379"/>
    </location>
</feature>
<dbReference type="CDD" id="cd07023">
    <property type="entry name" value="S49_Sppa_N_C"/>
    <property type="match status" value="1"/>
</dbReference>
<evidence type="ECO:0000256" key="2">
    <source>
        <dbReference type="ARBA" id="ARBA00008683"/>
    </source>
</evidence>
<protein>
    <submittedName>
        <fullName evidence="10">Periplasmic serine protease</fullName>
    </submittedName>
</protein>
<keyword evidence="3 10" id="KW-0645">Protease</keyword>
<dbReference type="GO" id="GO:0016020">
    <property type="term" value="C:membrane"/>
    <property type="evidence" value="ECO:0007669"/>
    <property type="project" value="UniProtKB-SubCell"/>
</dbReference>
<dbReference type="PIRSF" id="PIRSF001217">
    <property type="entry name" value="Protease_4_SppA"/>
    <property type="match status" value="1"/>
</dbReference>
<gene>
    <name evidence="10" type="ORF">KL86APRO_11164</name>
</gene>
<evidence type="ECO:0000256" key="5">
    <source>
        <dbReference type="ARBA" id="ARBA00022825"/>
    </source>
</evidence>
<organism evidence="10">
    <name type="scientific">uncultured Alphaproteobacteria bacterium</name>
    <dbReference type="NCBI Taxonomy" id="91750"/>
    <lineage>
        <taxon>Bacteria</taxon>
        <taxon>Pseudomonadati</taxon>
        <taxon>Pseudomonadota</taxon>
        <taxon>Alphaproteobacteria</taxon>
        <taxon>environmental samples</taxon>
    </lineage>
</organism>
<dbReference type="InterPro" id="IPR002142">
    <property type="entry name" value="Peptidase_S49"/>
</dbReference>
<keyword evidence="4" id="KW-0378">Hydrolase</keyword>
<dbReference type="Pfam" id="PF01343">
    <property type="entry name" value="Peptidase_S49"/>
    <property type="match status" value="2"/>
</dbReference>